<dbReference type="GO" id="GO:0033739">
    <property type="term" value="F:preQ1 synthase activity"/>
    <property type="evidence" value="ECO:0007669"/>
    <property type="project" value="InterPro"/>
</dbReference>
<dbReference type="EMBL" id="NDXW01000001">
    <property type="protein sequence ID" value="RDH42219.1"/>
    <property type="molecule type" value="Genomic_DNA"/>
</dbReference>
<evidence type="ECO:0008006" key="3">
    <source>
        <dbReference type="Google" id="ProtNLM"/>
    </source>
</evidence>
<protein>
    <recommendedName>
        <fullName evidence="3">PreQ(1) synthase</fullName>
    </recommendedName>
</protein>
<proteinExistence type="predicted"/>
<dbReference type="SUPFAM" id="SSF55620">
    <property type="entry name" value="Tetrahydrobiopterin biosynthesis enzymes-like"/>
    <property type="match status" value="1"/>
</dbReference>
<dbReference type="GO" id="GO:0008616">
    <property type="term" value="P:tRNA queuosine(34) biosynthetic process"/>
    <property type="evidence" value="ECO:0007669"/>
    <property type="project" value="InterPro"/>
</dbReference>
<name>A0A4P9VID5_9GAMM</name>
<dbReference type="InterPro" id="IPR043133">
    <property type="entry name" value="GTP-CH-I_C/QueF"/>
</dbReference>
<evidence type="ECO:0000313" key="2">
    <source>
        <dbReference type="Proteomes" id="UP000257039"/>
    </source>
</evidence>
<dbReference type="Gene3D" id="3.30.1130.10">
    <property type="match status" value="1"/>
</dbReference>
<dbReference type="Proteomes" id="UP000257039">
    <property type="component" value="Unassembled WGS sequence"/>
</dbReference>
<sequence length="134" mass="15414">MKHSQIKALLAYHTESSIFTNQSILQAVYCGVKNRPTIILSDLKVRSLSARNKEPYTAIFTVEYQPNEYFLELISFEKYLASFEGLTTYLEQLTDVIYSNIFDAIKPKNLKVEQQRTTFQGYSATIIIDSNRQG</sequence>
<reference evidence="1 2" key="1">
    <citation type="submission" date="2017-04" db="EMBL/GenBank/DDBJ databases">
        <title>Draft genome sequence of Zooshikella ganghwensis VG4 isolated from Red Sea sediments.</title>
        <authorList>
            <person name="Rehman Z."/>
            <person name="Alam I."/>
            <person name="Kamau A."/>
            <person name="Bajic V."/>
            <person name="Leiknes T."/>
        </authorList>
    </citation>
    <scope>NUCLEOTIDE SEQUENCE [LARGE SCALE GENOMIC DNA]</scope>
    <source>
        <strain evidence="1 2">VG4</strain>
    </source>
</reference>
<evidence type="ECO:0000313" key="1">
    <source>
        <dbReference type="EMBL" id="RDH42219.1"/>
    </source>
</evidence>
<dbReference type="RefSeq" id="WP_094785756.1">
    <property type="nucleotide sequence ID" value="NZ_NDXW01000001.1"/>
</dbReference>
<dbReference type="AlphaFoldDB" id="A0A4P9VID5"/>
<dbReference type="Pfam" id="PF14489">
    <property type="entry name" value="QueF"/>
    <property type="match status" value="1"/>
</dbReference>
<dbReference type="InterPro" id="IPR029500">
    <property type="entry name" value="QueF"/>
</dbReference>
<accession>A0A4P9VID5</accession>
<gene>
    <name evidence="1" type="ORF">B9G39_01465</name>
</gene>
<organism evidence="1 2">
    <name type="scientific">Zooshikella ganghwensis</name>
    <dbReference type="NCBI Taxonomy" id="202772"/>
    <lineage>
        <taxon>Bacteria</taxon>
        <taxon>Pseudomonadati</taxon>
        <taxon>Pseudomonadota</taxon>
        <taxon>Gammaproteobacteria</taxon>
        <taxon>Oceanospirillales</taxon>
        <taxon>Zooshikellaceae</taxon>
        <taxon>Zooshikella</taxon>
    </lineage>
</organism>
<keyword evidence="2" id="KW-1185">Reference proteome</keyword>
<comment type="caution">
    <text evidence="1">The sequence shown here is derived from an EMBL/GenBank/DDBJ whole genome shotgun (WGS) entry which is preliminary data.</text>
</comment>